<comment type="subcellular location">
    <subcellularLocation>
        <location evidence="1">Nucleus</location>
    </subcellularLocation>
</comment>
<feature type="domain" description="HTH CENPB-type" evidence="4">
    <location>
        <begin position="72"/>
        <end position="140"/>
    </location>
</feature>
<evidence type="ECO:0000259" key="4">
    <source>
        <dbReference type="Pfam" id="PF03221"/>
    </source>
</evidence>
<dbReference type="EMBL" id="JANEYF010001344">
    <property type="protein sequence ID" value="KAJ8964512.1"/>
    <property type="molecule type" value="Genomic_DNA"/>
</dbReference>
<dbReference type="InterPro" id="IPR007889">
    <property type="entry name" value="HTH_Psq"/>
</dbReference>
<evidence type="ECO:0000313" key="7">
    <source>
        <dbReference type="Proteomes" id="UP001162156"/>
    </source>
</evidence>
<reference evidence="6" key="1">
    <citation type="journal article" date="2023" name="Insect Mol. Biol.">
        <title>Genome sequencing provides insights into the evolution of gene families encoding plant cell wall-degrading enzymes in longhorned beetles.</title>
        <authorList>
            <person name="Shin N.R."/>
            <person name="Okamura Y."/>
            <person name="Kirsch R."/>
            <person name="Pauchet Y."/>
        </authorList>
    </citation>
    <scope>NUCLEOTIDE SEQUENCE</scope>
    <source>
        <strain evidence="6">RBIC_L_NR</strain>
    </source>
</reference>
<keyword evidence="2" id="KW-0238">DNA-binding</keyword>
<evidence type="ECO:0000256" key="3">
    <source>
        <dbReference type="ARBA" id="ARBA00023242"/>
    </source>
</evidence>
<gene>
    <name evidence="6" type="ORF">NQ314_004801</name>
</gene>
<feature type="domain" description="HTH psq-type" evidence="5">
    <location>
        <begin position="16"/>
        <end position="52"/>
    </location>
</feature>
<dbReference type="InterPro" id="IPR006600">
    <property type="entry name" value="HTH_CenpB_DNA-bd_dom"/>
</dbReference>
<proteinExistence type="predicted"/>
<evidence type="ECO:0000313" key="6">
    <source>
        <dbReference type="EMBL" id="KAJ8964512.1"/>
    </source>
</evidence>
<evidence type="ECO:0000256" key="1">
    <source>
        <dbReference type="ARBA" id="ARBA00004123"/>
    </source>
</evidence>
<keyword evidence="3" id="KW-0539">Nucleus</keyword>
<protein>
    <recommendedName>
        <fullName evidence="8">HTH psq-type domain-containing protein</fullName>
    </recommendedName>
</protein>
<dbReference type="InterPro" id="IPR009057">
    <property type="entry name" value="Homeodomain-like_sf"/>
</dbReference>
<dbReference type="GO" id="GO:0003677">
    <property type="term" value="F:DNA binding"/>
    <property type="evidence" value="ECO:0007669"/>
    <property type="project" value="UniProtKB-KW"/>
</dbReference>
<dbReference type="Gene3D" id="1.10.10.60">
    <property type="entry name" value="Homeodomain-like"/>
    <property type="match status" value="1"/>
</dbReference>
<dbReference type="SUPFAM" id="SSF46689">
    <property type="entry name" value="Homeodomain-like"/>
    <property type="match status" value="1"/>
</dbReference>
<evidence type="ECO:0000256" key="2">
    <source>
        <dbReference type="ARBA" id="ARBA00023125"/>
    </source>
</evidence>
<sequence>MTSKKDKKERGSQWSENEMKEAIRTYRTGRYGLNEVCRMYEIPKPTLKRHLNSVNVKANEGHKALGRRNVFTDELEHELECHILALEEMFFGITITDIRKAAYRLTDLNNIKHNFNKNKEMAGKKWFYGFMHRHPNISLRQPKSTSLARCKGFYRKNVYEFFDLLEKNCR</sequence>
<dbReference type="Proteomes" id="UP001162156">
    <property type="component" value="Unassembled WGS sequence"/>
</dbReference>
<name>A0AAV8ZIF1_9CUCU</name>
<organism evidence="6 7">
    <name type="scientific">Rhamnusium bicolor</name>
    <dbReference type="NCBI Taxonomy" id="1586634"/>
    <lineage>
        <taxon>Eukaryota</taxon>
        <taxon>Metazoa</taxon>
        <taxon>Ecdysozoa</taxon>
        <taxon>Arthropoda</taxon>
        <taxon>Hexapoda</taxon>
        <taxon>Insecta</taxon>
        <taxon>Pterygota</taxon>
        <taxon>Neoptera</taxon>
        <taxon>Endopterygota</taxon>
        <taxon>Coleoptera</taxon>
        <taxon>Polyphaga</taxon>
        <taxon>Cucujiformia</taxon>
        <taxon>Chrysomeloidea</taxon>
        <taxon>Cerambycidae</taxon>
        <taxon>Lepturinae</taxon>
        <taxon>Rhagiini</taxon>
        <taxon>Rhamnusium</taxon>
    </lineage>
</organism>
<dbReference type="Pfam" id="PF05225">
    <property type="entry name" value="HTH_psq"/>
    <property type="match status" value="1"/>
</dbReference>
<accession>A0AAV8ZIF1</accession>
<dbReference type="AlphaFoldDB" id="A0AAV8ZIF1"/>
<dbReference type="Pfam" id="PF03221">
    <property type="entry name" value="HTH_Tnp_Tc5"/>
    <property type="match status" value="1"/>
</dbReference>
<evidence type="ECO:0008006" key="8">
    <source>
        <dbReference type="Google" id="ProtNLM"/>
    </source>
</evidence>
<keyword evidence="7" id="KW-1185">Reference proteome</keyword>
<dbReference type="GO" id="GO:0005634">
    <property type="term" value="C:nucleus"/>
    <property type="evidence" value="ECO:0007669"/>
    <property type="project" value="UniProtKB-SubCell"/>
</dbReference>
<comment type="caution">
    <text evidence="6">The sequence shown here is derived from an EMBL/GenBank/DDBJ whole genome shotgun (WGS) entry which is preliminary data.</text>
</comment>
<evidence type="ECO:0000259" key="5">
    <source>
        <dbReference type="Pfam" id="PF05225"/>
    </source>
</evidence>